<dbReference type="InterPro" id="IPR036291">
    <property type="entry name" value="NAD(P)-bd_dom_sf"/>
</dbReference>
<reference evidence="14 15" key="1">
    <citation type="journal article" date="2024" name="bioRxiv">
        <title>A reference genome for Trichogramma kaykai: A tiny desert-dwelling parasitoid wasp with competing sex-ratio distorters.</title>
        <authorList>
            <person name="Culotta J."/>
            <person name="Lindsey A.R."/>
        </authorList>
    </citation>
    <scope>NUCLEOTIDE SEQUENCE [LARGE SCALE GENOMIC DNA]</scope>
    <source>
        <strain evidence="14 15">KSX58</strain>
    </source>
</reference>
<dbReference type="EMBL" id="JBJJXI010000030">
    <property type="protein sequence ID" value="KAL3403429.1"/>
    <property type="molecule type" value="Genomic_DNA"/>
</dbReference>
<organism evidence="14 15">
    <name type="scientific">Trichogramma kaykai</name>
    <dbReference type="NCBI Taxonomy" id="54128"/>
    <lineage>
        <taxon>Eukaryota</taxon>
        <taxon>Metazoa</taxon>
        <taxon>Ecdysozoa</taxon>
        <taxon>Arthropoda</taxon>
        <taxon>Hexapoda</taxon>
        <taxon>Insecta</taxon>
        <taxon>Pterygota</taxon>
        <taxon>Neoptera</taxon>
        <taxon>Endopterygota</taxon>
        <taxon>Hymenoptera</taxon>
        <taxon>Apocrita</taxon>
        <taxon>Proctotrupomorpha</taxon>
        <taxon>Chalcidoidea</taxon>
        <taxon>Trichogrammatidae</taxon>
        <taxon>Trichogramma</taxon>
    </lineage>
</organism>
<sequence>MVEVLMESGGQDVVVPETPRSGTPTECDANLTGSTRGATTTSIRGVVGTDQHDLSTLQRFYAQSNIFITGSTGYLGKLLVQKLLRTCTDISNVYLLIRQKKGQKVDQRLEKIFDDPVFEALREEQPKYRHKVVAIAGDCSLPGLGISEADRRTLIENVDIVFHVAATVRFDEKLKLAVPTNVQSPRDVIKLCKEMPQLRACIHVSTAYANCVQNPIEEKFYDVPISGDKLISLVENTDEKLIEDITKPLLQNWPNTYTFTKAVAENIVRNEAEDLPVGIFRPAVVISTYEDPLRGWIDNLYGPTGVAAGAGSGLLHSIHCDGSLKANVVPGDWTVHGLIASAWDVAERRKDAEEGDRTIPIYNYTNKDNPITWDDLKVMTAKHGLHLPTVRAVWYYSFGNTKSKWLHMFYVIFLHLLPAYLAEGCYRVTGKGELGLVDKAFYDQSSFFTLICFQLLIVIFPSSRVLRIYKKIHKFMNVLNYFTTQEWQFGNENVRALAEKLDSKDRTLFPMDMREVVWDKYFQTYIKGIRIYLIKDPLDTLGKARLKWQILWFLHQAAKLFLVYLLWKLIYAVYSSAFGA</sequence>
<dbReference type="GO" id="GO:1901568">
    <property type="term" value="P:fatty acid derivative metabolic process"/>
    <property type="evidence" value="ECO:0007669"/>
    <property type="project" value="UniProtKB-ARBA"/>
</dbReference>
<evidence type="ECO:0000256" key="1">
    <source>
        <dbReference type="ARBA" id="ARBA00004141"/>
    </source>
</evidence>
<evidence type="ECO:0000313" key="15">
    <source>
        <dbReference type="Proteomes" id="UP001627154"/>
    </source>
</evidence>
<keyword evidence="10" id="KW-0560">Oxidoreductase</keyword>
<dbReference type="GO" id="GO:0102965">
    <property type="term" value="F:alcohol-forming long-chain fatty acyl-CoA reductase activity"/>
    <property type="evidence" value="ECO:0007669"/>
    <property type="project" value="UniProtKB-EC"/>
</dbReference>
<dbReference type="CDD" id="cd09071">
    <property type="entry name" value="FAR_C"/>
    <property type="match status" value="1"/>
</dbReference>
<name>A0ABD2XEP7_9HYME</name>
<evidence type="ECO:0000256" key="7">
    <source>
        <dbReference type="ARBA" id="ARBA00023098"/>
    </source>
</evidence>
<keyword evidence="7 10" id="KW-0443">Lipid metabolism</keyword>
<comment type="caution">
    <text evidence="14">The sequence shown here is derived from an EMBL/GenBank/DDBJ whole genome shotgun (WGS) entry which is preliminary data.</text>
</comment>
<dbReference type="Pfam" id="PF03015">
    <property type="entry name" value="Sterile"/>
    <property type="match status" value="1"/>
</dbReference>
<gene>
    <name evidence="14" type="ORF">TKK_003712</name>
</gene>
<dbReference type="InterPro" id="IPR026055">
    <property type="entry name" value="FAR"/>
</dbReference>
<evidence type="ECO:0000256" key="8">
    <source>
        <dbReference type="ARBA" id="ARBA00023136"/>
    </source>
</evidence>
<dbReference type="PANTHER" id="PTHR11011:SF60">
    <property type="entry name" value="FATTY ACYL-COA REDUCTASE-RELATED"/>
    <property type="match status" value="1"/>
</dbReference>
<keyword evidence="15" id="KW-1185">Reference proteome</keyword>
<feature type="transmembrane region" description="Helical" evidence="10">
    <location>
        <begin position="447"/>
        <end position="466"/>
    </location>
</feature>
<dbReference type="InterPro" id="IPR033640">
    <property type="entry name" value="FAR_C"/>
</dbReference>
<keyword evidence="3 10" id="KW-0444">Lipid biosynthesis</keyword>
<dbReference type="SUPFAM" id="SSF51735">
    <property type="entry name" value="NAD(P)-binding Rossmann-fold domains"/>
    <property type="match status" value="1"/>
</dbReference>
<evidence type="ECO:0000256" key="5">
    <source>
        <dbReference type="ARBA" id="ARBA00022857"/>
    </source>
</evidence>
<comment type="function">
    <text evidence="10">Catalyzes the reduction of fatty acyl-CoA to fatty alcohols.</text>
</comment>
<protein>
    <recommendedName>
        <fullName evidence="10">Fatty acyl-CoA reductase</fullName>
        <ecNumber evidence="10">1.2.1.84</ecNumber>
    </recommendedName>
</protein>
<dbReference type="GO" id="GO:0016020">
    <property type="term" value="C:membrane"/>
    <property type="evidence" value="ECO:0007669"/>
    <property type="project" value="UniProtKB-SubCell"/>
</dbReference>
<keyword evidence="5 10" id="KW-0521">NADP</keyword>
<evidence type="ECO:0000313" key="14">
    <source>
        <dbReference type="EMBL" id="KAL3403429.1"/>
    </source>
</evidence>
<evidence type="ECO:0000256" key="4">
    <source>
        <dbReference type="ARBA" id="ARBA00022692"/>
    </source>
</evidence>
<feature type="region of interest" description="Disordered" evidence="11">
    <location>
        <begin position="1"/>
        <end position="25"/>
    </location>
</feature>
<evidence type="ECO:0000256" key="2">
    <source>
        <dbReference type="ARBA" id="ARBA00005928"/>
    </source>
</evidence>
<keyword evidence="4 10" id="KW-0812">Transmembrane</keyword>
<dbReference type="InterPro" id="IPR013120">
    <property type="entry name" value="FAR_NAD-bd"/>
</dbReference>
<dbReference type="AlphaFoldDB" id="A0ABD2XEP7"/>
<dbReference type="Gene3D" id="3.40.50.720">
    <property type="entry name" value="NAD(P)-binding Rossmann-like Domain"/>
    <property type="match status" value="1"/>
</dbReference>
<dbReference type="Pfam" id="PF07993">
    <property type="entry name" value="NAD_binding_4"/>
    <property type="match status" value="1"/>
</dbReference>
<evidence type="ECO:0000256" key="9">
    <source>
        <dbReference type="ARBA" id="ARBA00052530"/>
    </source>
</evidence>
<accession>A0ABD2XEP7</accession>
<evidence type="ECO:0000259" key="12">
    <source>
        <dbReference type="Pfam" id="PF03015"/>
    </source>
</evidence>
<comment type="similarity">
    <text evidence="2 10">Belongs to the fatty acyl-CoA reductase family.</text>
</comment>
<evidence type="ECO:0000256" key="6">
    <source>
        <dbReference type="ARBA" id="ARBA00022989"/>
    </source>
</evidence>
<keyword evidence="8 10" id="KW-0472">Membrane</keyword>
<evidence type="ECO:0000256" key="11">
    <source>
        <dbReference type="SAM" id="MobiDB-lite"/>
    </source>
</evidence>
<dbReference type="Proteomes" id="UP001627154">
    <property type="component" value="Unassembled WGS sequence"/>
</dbReference>
<feature type="transmembrane region" description="Helical" evidence="10">
    <location>
        <begin position="550"/>
        <end position="574"/>
    </location>
</feature>
<dbReference type="FunFam" id="3.40.50.720:FF:000143">
    <property type="entry name" value="Fatty acyl-CoA reductase"/>
    <property type="match status" value="1"/>
</dbReference>
<dbReference type="CDD" id="cd05236">
    <property type="entry name" value="FAR-N_SDR_e"/>
    <property type="match status" value="1"/>
</dbReference>
<feature type="domain" description="Thioester reductase (TE)" evidence="13">
    <location>
        <begin position="68"/>
        <end position="336"/>
    </location>
</feature>
<proteinExistence type="inferred from homology"/>
<evidence type="ECO:0000256" key="3">
    <source>
        <dbReference type="ARBA" id="ARBA00022516"/>
    </source>
</evidence>
<evidence type="ECO:0000259" key="13">
    <source>
        <dbReference type="Pfam" id="PF07993"/>
    </source>
</evidence>
<dbReference type="PANTHER" id="PTHR11011">
    <property type="entry name" value="MALE STERILITY PROTEIN 2-RELATED"/>
    <property type="match status" value="1"/>
</dbReference>
<dbReference type="EC" id="1.2.1.84" evidence="10"/>
<evidence type="ECO:0000256" key="10">
    <source>
        <dbReference type="RuleBase" id="RU363097"/>
    </source>
</evidence>
<comment type="subcellular location">
    <subcellularLocation>
        <location evidence="1">Membrane</location>
        <topology evidence="1">Multi-pass membrane protein</topology>
    </subcellularLocation>
</comment>
<feature type="domain" description="Fatty acyl-CoA reductase C-terminal" evidence="12">
    <location>
        <begin position="415"/>
        <end position="536"/>
    </location>
</feature>
<keyword evidence="6 10" id="KW-1133">Transmembrane helix</keyword>
<comment type="catalytic activity">
    <reaction evidence="9 10">
        <text>a long-chain fatty acyl-CoA + 2 NADPH + 2 H(+) = a long-chain primary fatty alcohol + 2 NADP(+) + CoA</text>
        <dbReference type="Rhea" id="RHEA:52716"/>
        <dbReference type="ChEBI" id="CHEBI:15378"/>
        <dbReference type="ChEBI" id="CHEBI:57287"/>
        <dbReference type="ChEBI" id="CHEBI:57783"/>
        <dbReference type="ChEBI" id="CHEBI:58349"/>
        <dbReference type="ChEBI" id="CHEBI:77396"/>
        <dbReference type="ChEBI" id="CHEBI:83139"/>
        <dbReference type="EC" id="1.2.1.84"/>
    </reaction>
</comment>